<dbReference type="GeneID" id="25308786"/>
<dbReference type="HOGENOM" id="CLU_1390269_0_0_1"/>
<gene>
    <name evidence="1" type="ORF">Z517_09296</name>
</gene>
<dbReference type="AlphaFoldDB" id="A0A0D2ERG9"/>
<evidence type="ECO:0000313" key="1">
    <source>
        <dbReference type="EMBL" id="KIW76852.1"/>
    </source>
</evidence>
<reference evidence="1 2" key="1">
    <citation type="submission" date="2015-01" db="EMBL/GenBank/DDBJ databases">
        <title>The Genome Sequence of Fonsecaea pedrosoi CBS 271.37.</title>
        <authorList>
            <consortium name="The Broad Institute Genomics Platform"/>
            <person name="Cuomo C."/>
            <person name="de Hoog S."/>
            <person name="Gorbushina A."/>
            <person name="Stielow B."/>
            <person name="Teixiera M."/>
            <person name="Abouelleil A."/>
            <person name="Chapman S.B."/>
            <person name="Priest M."/>
            <person name="Young S.K."/>
            <person name="Wortman J."/>
            <person name="Nusbaum C."/>
            <person name="Birren B."/>
        </authorList>
    </citation>
    <scope>NUCLEOTIDE SEQUENCE [LARGE SCALE GENOMIC DNA]</scope>
    <source>
        <strain evidence="1 2">CBS 271.37</strain>
    </source>
</reference>
<dbReference type="RefSeq" id="XP_013280660.1">
    <property type="nucleotide sequence ID" value="XM_013425206.1"/>
</dbReference>
<name>A0A0D2ERG9_9EURO</name>
<dbReference type="Proteomes" id="UP000053029">
    <property type="component" value="Unassembled WGS sequence"/>
</dbReference>
<evidence type="ECO:0000313" key="2">
    <source>
        <dbReference type="Proteomes" id="UP000053029"/>
    </source>
</evidence>
<accession>A0A0D2ERG9</accession>
<proteinExistence type="predicted"/>
<protein>
    <submittedName>
        <fullName evidence="1">Unplaced genomic scaffold supercont1.6, whole genome shotgun sequence</fullName>
    </submittedName>
</protein>
<dbReference type="Gene3D" id="3.30.428.70">
    <property type="match status" value="1"/>
</dbReference>
<dbReference type="InterPro" id="IPR043171">
    <property type="entry name" value="Ap4A_phos1/2-like"/>
</dbReference>
<dbReference type="VEuPathDB" id="FungiDB:Z517_09296"/>
<organism evidence="1 2">
    <name type="scientific">Fonsecaea pedrosoi CBS 271.37</name>
    <dbReference type="NCBI Taxonomy" id="1442368"/>
    <lineage>
        <taxon>Eukaryota</taxon>
        <taxon>Fungi</taxon>
        <taxon>Dikarya</taxon>
        <taxon>Ascomycota</taxon>
        <taxon>Pezizomycotina</taxon>
        <taxon>Eurotiomycetes</taxon>
        <taxon>Chaetothyriomycetidae</taxon>
        <taxon>Chaetothyriales</taxon>
        <taxon>Herpotrichiellaceae</taxon>
        <taxon>Fonsecaea</taxon>
    </lineage>
</organism>
<dbReference type="STRING" id="1442368.A0A0D2ERG9"/>
<dbReference type="EMBL" id="KN846974">
    <property type="protein sequence ID" value="KIW76852.1"/>
    <property type="molecule type" value="Genomic_DNA"/>
</dbReference>
<keyword evidence="2" id="KW-1185">Reference proteome</keyword>
<sequence>MSLPEICLQFPSGAPRHYLGALMNFKSRRGTSTTASSCKPRASRIWYIKSWFRCSNARTEDNLKFEFRICPAWASKPATADATNNAAFEQLPKYEPGSDVVDADPALIVTKVHGTHLLVLNRFAVFRPQYLILTLDLFRTHGQLTDCFSPTKCRYRAQIADLAGFDETSPIKKENFLQIYQKASQGGLSPENIKDG</sequence>